<accession>A0A1I3ZTT4</accession>
<feature type="region of interest" description="Domain III" evidence="6">
    <location>
        <begin position="144"/>
        <end position="198"/>
    </location>
</feature>
<reference evidence="10" key="1">
    <citation type="submission" date="2016-10" db="EMBL/GenBank/DDBJ databases">
        <authorList>
            <person name="Varghese N."/>
            <person name="Submissions S."/>
        </authorList>
    </citation>
    <scope>NUCLEOTIDE SEQUENCE [LARGE SCALE GENOMIC DNA]</scope>
    <source>
        <strain evidence="10">DSM 5918</strain>
    </source>
</reference>
<evidence type="ECO:0000313" key="10">
    <source>
        <dbReference type="Proteomes" id="UP000198635"/>
    </source>
</evidence>
<comment type="similarity">
    <text evidence="6">Belongs to the RuvA family.</text>
</comment>
<keyword evidence="3 6" id="KW-0238">DNA-binding</keyword>
<evidence type="ECO:0000256" key="1">
    <source>
        <dbReference type="ARBA" id="ARBA00022490"/>
    </source>
</evidence>
<dbReference type="Gene3D" id="1.10.150.20">
    <property type="entry name" value="5' to 3' exonuclease, C-terminal subdomain"/>
    <property type="match status" value="1"/>
</dbReference>
<evidence type="ECO:0000256" key="2">
    <source>
        <dbReference type="ARBA" id="ARBA00022763"/>
    </source>
</evidence>
<dbReference type="InterPro" id="IPR011114">
    <property type="entry name" value="RuvA_C"/>
</dbReference>
<keyword evidence="4 6" id="KW-0233">DNA recombination</keyword>
<dbReference type="CDD" id="cd14332">
    <property type="entry name" value="UBA_RuvA_C"/>
    <property type="match status" value="1"/>
</dbReference>
<dbReference type="InterPro" id="IPR013849">
    <property type="entry name" value="DNA_helicase_Holl-junc_RuvA_I"/>
</dbReference>
<organism evidence="9 10">
    <name type="scientific">Desulfomicrobium apsheronum</name>
    <dbReference type="NCBI Taxonomy" id="52560"/>
    <lineage>
        <taxon>Bacteria</taxon>
        <taxon>Pseudomonadati</taxon>
        <taxon>Thermodesulfobacteriota</taxon>
        <taxon>Desulfovibrionia</taxon>
        <taxon>Desulfovibrionales</taxon>
        <taxon>Desulfomicrobiaceae</taxon>
        <taxon>Desulfomicrobium</taxon>
    </lineage>
</organism>
<dbReference type="Gene3D" id="1.10.8.10">
    <property type="entry name" value="DNA helicase RuvA subunit, C-terminal domain"/>
    <property type="match status" value="1"/>
</dbReference>
<dbReference type="HAMAP" id="MF_00031">
    <property type="entry name" value="DNA_HJ_migration_RuvA"/>
    <property type="match status" value="1"/>
</dbReference>
<dbReference type="SUPFAM" id="SSF47781">
    <property type="entry name" value="RuvA domain 2-like"/>
    <property type="match status" value="1"/>
</dbReference>
<dbReference type="Pfam" id="PF14520">
    <property type="entry name" value="HHH_5"/>
    <property type="match status" value="1"/>
</dbReference>
<feature type="domain" description="DNA helicase Holliday junction RuvA type" evidence="7">
    <location>
        <begin position="1"/>
        <end position="63"/>
    </location>
</feature>
<keyword evidence="9" id="KW-0347">Helicase</keyword>
<keyword evidence="9" id="KW-0378">Hydrolase</keyword>
<evidence type="ECO:0000259" key="8">
    <source>
        <dbReference type="Pfam" id="PF07499"/>
    </source>
</evidence>
<name>A0A1I3ZTT4_9BACT</name>
<keyword evidence="9" id="KW-0067">ATP-binding</keyword>
<dbReference type="RefSeq" id="WP_092379244.1">
    <property type="nucleotide sequence ID" value="NZ_FORX01000027.1"/>
</dbReference>
<evidence type="ECO:0000259" key="7">
    <source>
        <dbReference type="Pfam" id="PF01330"/>
    </source>
</evidence>
<dbReference type="STRING" id="52560.SAMN04488082_1279"/>
<dbReference type="EMBL" id="FORX01000027">
    <property type="protein sequence ID" value="SFK47532.1"/>
    <property type="molecule type" value="Genomic_DNA"/>
</dbReference>
<keyword evidence="2 6" id="KW-0227">DNA damage</keyword>
<keyword evidence="9" id="KW-0547">Nucleotide-binding</keyword>
<keyword evidence="10" id="KW-1185">Reference proteome</keyword>
<sequence length="198" mass="20965">MIAYLEGTILRRDEESCVLLTAGGVGYQVHLTTQGLSTLGSGAEVARLFIHTLVREDALILYGFTSWEERQAFVTLLGAPKLGPKTALAMLGCYDVAELAACIAREDVAALTRVPGIGAKTAKRLLLDLKDKLVARPSLGPGRTAPVVSAASDCAAALVSLGYGRHDVDEVVRTVFENEPDLDAGSAIRQALKIFAAK</sequence>
<dbReference type="GO" id="GO:0009378">
    <property type="term" value="F:four-way junction helicase activity"/>
    <property type="evidence" value="ECO:0007669"/>
    <property type="project" value="InterPro"/>
</dbReference>
<dbReference type="Pfam" id="PF07499">
    <property type="entry name" value="RuvA_C"/>
    <property type="match status" value="1"/>
</dbReference>
<dbReference type="OrthoDB" id="5293449at2"/>
<dbReference type="GO" id="GO:0005737">
    <property type="term" value="C:cytoplasm"/>
    <property type="evidence" value="ECO:0007669"/>
    <property type="project" value="UniProtKB-SubCell"/>
</dbReference>
<dbReference type="GO" id="GO:0006281">
    <property type="term" value="P:DNA repair"/>
    <property type="evidence" value="ECO:0007669"/>
    <property type="project" value="UniProtKB-UniRule"/>
</dbReference>
<dbReference type="Gene3D" id="2.40.50.140">
    <property type="entry name" value="Nucleic acid-binding proteins"/>
    <property type="match status" value="1"/>
</dbReference>
<dbReference type="Proteomes" id="UP000198635">
    <property type="component" value="Unassembled WGS sequence"/>
</dbReference>
<dbReference type="InterPro" id="IPR010994">
    <property type="entry name" value="RuvA_2-like"/>
</dbReference>
<dbReference type="GO" id="GO:0005524">
    <property type="term" value="F:ATP binding"/>
    <property type="evidence" value="ECO:0007669"/>
    <property type="project" value="InterPro"/>
</dbReference>
<comment type="subunit">
    <text evidence="6">Homotetramer. Forms an RuvA(8)-RuvB(12)-Holliday junction (HJ) complex. HJ DNA is sandwiched between 2 RuvA tetramers; dsDNA enters through RuvA and exits via RuvB. An RuvB hexamer assembles on each DNA strand where it exits the tetramer. Each RuvB hexamer is contacted by two RuvA subunits (via domain III) on 2 adjacent RuvB subunits; this complex drives branch migration. In the full resolvosome a probable DNA-RuvA(4)-RuvB(12)-RuvC(2) complex forms which resolves the HJ.</text>
</comment>
<dbReference type="InterPro" id="IPR012340">
    <property type="entry name" value="NA-bd_OB-fold"/>
</dbReference>
<evidence type="ECO:0000256" key="4">
    <source>
        <dbReference type="ARBA" id="ARBA00023172"/>
    </source>
</evidence>
<dbReference type="GO" id="GO:0006310">
    <property type="term" value="P:DNA recombination"/>
    <property type="evidence" value="ECO:0007669"/>
    <property type="project" value="UniProtKB-UniRule"/>
</dbReference>
<evidence type="ECO:0000256" key="3">
    <source>
        <dbReference type="ARBA" id="ARBA00023125"/>
    </source>
</evidence>
<comment type="subcellular location">
    <subcellularLocation>
        <location evidence="6">Cytoplasm</location>
    </subcellularLocation>
</comment>
<dbReference type="AlphaFoldDB" id="A0A1I3ZTT4"/>
<gene>
    <name evidence="6" type="primary">ruvA</name>
    <name evidence="9" type="ORF">SAMN04488082_1279</name>
</gene>
<evidence type="ECO:0000256" key="5">
    <source>
        <dbReference type="ARBA" id="ARBA00023204"/>
    </source>
</evidence>
<dbReference type="NCBIfam" id="TIGR00084">
    <property type="entry name" value="ruvA"/>
    <property type="match status" value="1"/>
</dbReference>
<dbReference type="Pfam" id="PF01330">
    <property type="entry name" value="RuvA_N"/>
    <property type="match status" value="1"/>
</dbReference>
<comment type="domain">
    <text evidence="6">Has three domains with a flexible linker between the domains II and III and assumes an 'L' shape. Domain III is highly mobile and contacts RuvB.</text>
</comment>
<feature type="domain" description="Holliday junction DNA helicase RuvA C-terminal" evidence="8">
    <location>
        <begin position="151"/>
        <end position="193"/>
    </location>
</feature>
<dbReference type="GO" id="GO:0048476">
    <property type="term" value="C:Holliday junction resolvase complex"/>
    <property type="evidence" value="ECO:0007669"/>
    <property type="project" value="UniProtKB-UniRule"/>
</dbReference>
<dbReference type="InterPro" id="IPR036267">
    <property type="entry name" value="RuvA_C_sf"/>
</dbReference>
<dbReference type="InterPro" id="IPR000085">
    <property type="entry name" value="RuvA"/>
</dbReference>
<protein>
    <recommendedName>
        <fullName evidence="6">Holliday junction branch migration complex subunit RuvA</fullName>
    </recommendedName>
</protein>
<dbReference type="SUPFAM" id="SSF46929">
    <property type="entry name" value="DNA helicase RuvA subunit, C-terminal domain"/>
    <property type="match status" value="1"/>
</dbReference>
<dbReference type="GO" id="GO:0000400">
    <property type="term" value="F:four-way junction DNA binding"/>
    <property type="evidence" value="ECO:0007669"/>
    <property type="project" value="UniProtKB-UniRule"/>
</dbReference>
<proteinExistence type="inferred from homology"/>
<evidence type="ECO:0000256" key="6">
    <source>
        <dbReference type="HAMAP-Rule" id="MF_00031"/>
    </source>
</evidence>
<keyword evidence="5 6" id="KW-0234">DNA repair</keyword>
<dbReference type="SUPFAM" id="SSF50249">
    <property type="entry name" value="Nucleic acid-binding proteins"/>
    <property type="match status" value="1"/>
</dbReference>
<evidence type="ECO:0000313" key="9">
    <source>
        <dbReference type="EMBL" id="SFK47532.1"/>
    </source>
</evidence>
<dbReference type="GO" id="GO:0009379">
    <property type="term" value="C:Holliday junction helicase complex"/>
    <property type="evidence" value="ECO:0007669"/>
    <property type="project" value="InterPro"/>
</dbReference>
<comment type="caution">
    <text evidence="6">Lacks conserved residue(s) required for the propagation of feature annotation.</text>
</comment>
<comment type="function">
    <text evidence="6">The RuvA-RuvB-RuvC complex processes Holliday junction (HJ) DNA during genetic recombination and DNA repair, while the RuvA-RuvB complex plays an important role in the rescue of blocked DNA replication forks via replication fork reversal (RFR). RuvA specifically binds to HJ cruciform DNA, conferring on it an open structure. The RuvB hexamer acts as an ATP-dependent pump, pulling dsDNA into and through the RuvAB complex. HJ branch migration allows RuvC to scan DNA until it finds its consensus sequence, where it cleaves and resolves the cruciform DNA.</text>
</comment>
<keyword evidence="1 6" id="KW-0963">Cytoplasm</keyword>